<keyword evidence="4" id="KW-1133">Transmembrane helix</keyword>
<dbReference type="PROSITE" id="PS50005">
    <property type="entry name" value="TPR"/>
    <property type="match status" value="8"/>
</dbReference>
<dbReference type="Proteomes" id="UP001497512">
    <property type="component" value="Chromosome 2"/>
</dbReference>
<feature type="repeat" description="TPR" evidence="3">
    <location>
        <begin position="292"/>
        <end position="325"/>
    </location>
</feature>
<keyword evidence="4" id="KW-0472">Membrane</keyword>
<name>A0ABP0UBV2_9BRYO</name>
<feature type="repeat" description="TPR" evidence="3">
    <location>
        <begin position="238"/>
        <end position="271"/>
    </location>
</feature>
<feature type="transmembrane region" description="Helical" evidence="4">
    <location>
        <begin position="617"/>
        <end position="637"/>
    </location>
</feature>
<evidence type="ECO:0000256" key="3">
    <source>
        <dbReference type="PROSITE-ProRule" id="PRU00339"/>
    </source>
</evidence>
<dbReference type="Gene3D" id="1.25.40.10">
    <property type="entry name" value="Tetratricopeptide repeat domain"/>
    <property type="match status" value="7"/>
</dbReference>
<protein>
    <submittedName>
        <fullName evidence="5">Uncharacterized protein</fullName>
    </submittedName>
</protein>
<feature type="repeat" description="TPR" evidence="3">
    <location>
        <begin position="150"/>
        <end position="183"/>
    </location>
</feature>
<evidence type="ECO:0000313" key="5">
    <source>
        <dbReference type="EMBL" id="CAK9216465.1"/>
    </source>
</evidence>
<dbReference type="SUPFAM" id="SSF48452">
    <property type="entry name" value="TPR-like"/>
    <property type="match status" value="3"/>
</dbReference>
<feature type="repeat" description="TPR" evidence="3">
    <location>
        <begin position="346"/>
        <end position="379"/>
    </location>
</feature>
<dbReference type="InterPro" id="IPR050498">
    <property type="entry name" value="Ycf3"/>
</dbReference>
<gene>
    <name evidence="5" type="ORF">CSSPTR1EN2_LOCUS13484</name>
</gene>
<evidence type="ECO:0000256" key="4">
    <source>
        <dbReference type="SAM" id="Phobius"/>
    </source>
</evidence>
<dbReference type="InterPro" id="IPR019734">
    <property type="entry name" value="TPR_rpt"/>
</dbReference>
<keyword evidence="4" id="KW-0812">Transmembrane</keyword>
<feature type="repeat" description="TPR" evidence="3">
    <location>
        <begin position="414"/>
        <end position="447"/>
    </location>
</feature>
<proteinExistence type="predicted"/>
<dbReference type="EMBL" id="OZ019894">
    <property type="protein sequence ID" value="CAK9216465.1"/>
    <property type="molecule type" value="Genomic_DNA"/>
</dbReference>
<keyword evidence="2 3" id="KW-0802">TPR repeat</keyword>
<dbReference type="PANTHER" id="PTHR44858">
    <property type="entry name" value="TETRATRICOPEPTIDE REPEAT PROTEIN 6"/>
    <property type="match status" value="1"/>
</dbReference>
<reference evidence="5" key="1">
    <citation type="submission" date="2024-02" db="EMBL/GenBank/DDBJ databases">
        <authorList>
            <consortium name="ELIXIR-Norway"/>
            <consortium name="Elixir Norway"/>
        </authorList>
    </citation>
    <scope>NUCLEOTIDE SEQUENCE</scope>
</reference>
<evidence type="ECO:0000256" key="2">
    <source>
        <dbReference type="ARBA" id="ARBA00022803"/>
    </source>
</evidence>
<keyword evidence="6" id="KW-1185">Reference proteome</keyword>
<dbReference type="SMART" id="SM00028">
    <property type="entry name" value="TPR"/>
    <property type="match status" value="13"/>
</dbReference>
<evidence type="ECO:0000313" key="6">
    <source>
        <dbReference type="Proteomes" id="UP001497512"/>
    </source>
</evidence>
<organism evidence="5 6">
    <name type="scientific">Sphagnum troendelagicum</name>
    <dbReference type="NCBI Taxonomy" id="128251"/>
    <lineage>
        <taxon>Eukaryota</taxon>
        <taxon>Viridiplantae</taxon>
        <taxon>Streptophyta</taxon>
        <taxon>Embryophyta</taxon>
        <taxon>Bryophyta</taxon>
        <taxon>Sphagnophytina</taxon>
        <taxon>Sphagnopsida</taxon>
        <taxon>Sphagnales</taxon>
        <taxon>Sphagnaceae</taxon>
        <taxon>Sphagnum</taxon>
    </lineage>
</organism>
<feature type="repeat" description="TPR" evidence="3">
    <location>
        <begin position="82"/>
        <end position="115"/>
    </location>
</feature>
<accession>A0ABP0UBV2</accession>
<evidence type="ECO:0000256" key="1">
    <source>
        <dbReference type="ARBA" id="ARBA00022737"/>
    </source>
</evidence>
<dbReference type="InterPro" id="IPR011990">
    <property type="entry name" value="TPR-like_helical_dom_sf"/>
</dbReference>
<dbReference type="PANTHER" id="PTHR44858:SF1">
    <property type="entry name" value="UDP-N-ACETYLGLUCOSAMINE--PEPTIDE N-ACETYLGLUCOSAMINYLTRANSFERASE SPINDLY-RELATED"/>
    <property type="match status" value="1"/>
</dbReference>
<feature type="repeat" description="TPR" evidence="3">
    <location>
        <begin position="514"/>
        <end position="547"/>
    </location>
</feature>
<keyword evidence="1" id="KW-0677">Repeat</keyword>
<feature type="repeat" description="TPR" evidence="3">
    <location>
        <begin position="48"/>
        <end position="81"/>
    </location>
</feature>
<sequence>MSGFASHNTFTVIGRVEILAVLLHPKSVGVGRIWQLRKRSIFYQFSEAGILESRGDVKVALHDQQGALEDFNRAHELDPCDVGILKSRGNVKVALDDHQGALEDFNRAHELDPCDVGILKSRGNVKVALHDHQGALEDFNRAHELDLCDVGILKSRGNVKVALHDHQGALEDFNRAHELDPCDVGILKSRGDVKVALHDHQGALEDFNRAHELDTCDVGILKSRGNVKVALHDHQGALEDFKSRGNVNVALHDQQGALEDFNRAHELDPCDVGILKSRGNVKAALHDHQGALEDFKSRGNVNVALHDQQGALEDFNRAHELDPCDVGILKSRGNVKVALHDHQGALEDFKSRGNVNVALHDHQGALEDFNRAHELDPCDVGILKSRGNVNVAFHDQQGALEDFNRAHELDPCDVGILKSRGDVKVALHDHQGALEDFNRAHELDPCDVAILKSRGDVKVALHDHRGALEDFNRALDPCDVGILRSRGNFKVALLDHQGALEDFDRAHDLDPCDVGILRSRGNFKVALLDHQGALEDFDRAHELDPCDVETLRLRGHVKRMMGDLKGSIMDWATAHGLPYDDIVRFGNRAFVKKRLENYDGKLNPKQEFEFLLSVKKLVLQLVVSFVVMVIFVFQYLIGYVERGRWGTYLNGTWEFRATYVCIELRLGSYPFQKFRERPPSCSYIGIRSKKRTGRNGKYTRYEPHLKLNNVSFYFRECKTRVKAAFIYDIAKLCLCVKDGKFNMLCPQRYNHLQNISVEKPTTTKEISKIVFQRAESTFQSIKDHPTDGDNQRILKLFEDGGEGCAMNENRASLDSNGVDDHVIESNMGLSTLEALPNSPYDGDVPAINIDEHAQDLGESTDFGMGLSRVEALWNLPDDGDVPAIDIDKHAQDLGESTGILETDIQYPSLPNGSLEPLRIQSPTVRGHSSFQFRAPPGLHPSLQEIFTKLRTFFKQKWRVALYRSAAPTSLNTVHQTVEGCSETSPLYLRLHKSGDIESISLSGEMVSELEVLYGCGWIEDRNLLDNFGSSPSLIRLLHLKRSKIVEKVVQAIVASSGLDYQVLASVNQNDMSNPQCNHNAETAREL</sequence>